<dbReference type="Proteomes" id="UP000198893">
    <property type="component" value="Unassembled WGS sequence"/>
</dbReference>
<dbReference type="PROSITE" id="PS50887">
    <property type="entry name" value="GGDEF"/>
    <property type="match status" value="1"/>
</dbReference>
<feature type="transmembrane region" description="Helical" evidence="3">
    <location>
        <begin position="20"/>
        <end position="39"/>
    </location>
</feature>
<dbReference type="GO" id="GO:0052621">
    <property type="term" value="F:diguanylate cyclase activity"/>
    <property type="evidence" value="ECO:0007669"/>
    <property type="project" value="UniProtKB-EC"/>
</dbReference>
<protein>
    <recommendedName>
        <fullName evidence="1">diguanylate cyclase</fullName>
        <ecNumber evidence="1">2.7.7.65</ecNumber>
    </recommendedName>
</protein>
<dbReference type="PANTHER" id="PTHR45138">
    <property type="entry name" value="REGULATORY COMPONENTS OF SENSORY TRANSDUCTION SYSTEM"/>
    <property type="match status" value="1"/>
</dbReference>
<dbReference type="STRING" id="569882.SAMN04490248_10687"/>
<organism evidence="5 6">
    <name type="scientific">Salinihabitans flavidus</name>
    <dbReference type="NCBI Taxonomy" id="569882"/>
    <lineage>
        <taxon>Bacteria</taxon>
        <taxon>Pseudomonadati</taxon>
        <taxon>Pseudomonadota</taxon>
        <taxon>Alphaproteobacteria</taxon>
        <taxon>Rhodobacterales</taxon>
        <taxon>Roseobacteraceae</taxon>
        <taxon>Salinihabitans</taxon>
    </lineage>
</organism>
<comment type="catalytic activity">
    <reaction evidence="2">
        <text>2 GTP = 3',3'-c-di-GMP + 2 diphosphate</text>
        <dbReference type="Rhea" id="RHEA:24898"/>
        <dbReference type="ChEBI" id="CHEBI:33019"/>
        <dbReference type="ChEBI" id="CHEBI:37565"/>
        <dbReference type="ChEBI" id="CHEBI:58805"/>
        <dbReference type="EC" id="2.7.7.65"/>
    </reaction>
</comment>
<keyword evidence="3" id="KW-1133">Transmembrane helix</keyword>
<dbReference type="NCBIfam" id="TIGR00254">
    <property type="entry name" value="GGDEF"/>
    <property type="match status" value="1"/>
</dbReference>
<proteinExistence type="predicted"/>
<dbReference type="InterPro" id="IPR000160">
    <property type="entry name" value="GGDEF_dom"/>
</dbReference>
<dbReference type="AlphaFoldDB" id="A0A1H8QAZ5"/>
<dbReference type="InterPro" id="IPR043128">
    <property type="entry name" value="Rev_trsase/Diguanyl_cyclase"/>
</dbReference>
<accession>A0A1H8QAZ5</accession>
<dbReference type="FunFam" id="3.30.70.270:FF:000001">
    <property type="entry name" value="Diguanylate cyclase domain protein"/>
    <property type="match status" value="1"/>
</dbReference>
<evidence type="ECO:0000259" key="4">
    <source>
        <dbReference type="PROSITE" id="PS50887"/>
    </source>
</evidence>
<dbReference type="InterPro" id="IPR029787">
    <property type="entry name" value="Nucleotide_cyclase"/>
</dbReference>
<dbReference type="SUPFAM" id="SSF55073">
    <property type="entry name" value="Nucleotide cyclase"/>
    <property type="match status" value="1"/>
</dbReference>
<dbReference type="Pfam" id="PF00990">
    <property type="entry name" value="GGDEF"/>
    <property type="match status" value="1"/>
</dbReference>
<dbReference type="GO" id="GO:1902201">
    <property type="term" value="P:negative regulation of bacterial-type flagellum-dependent cell motility"/>
    <property type="evidence" value="ECO:0007669"/>
    <property type="project" value="TreeGrafter"/>
</dbReference>
<dbReference type="InterPro" id="IPR050469">
    <property type="entry name" value="Diguanylate_Cyclase"/>
</dbReference>
<evidence type="ECO:0000256" key="1">
    <source>
        <dbReference type="ARBA" id="ARBA00012528"/>
    </source>
</evidence>
<dbReference type="EC" id="2.7.7.65" evidence="1"/>
<keyword evidence="3" id="KW-0812">Transmembrane</keyword>
<dbReference type="Gene3D" id="3.30.70.270">
    <property type="match status" value="1"/>
</dbReference>
<reference evidence="5 6" key="1">
    <citation type="submission" date="2016-10" db="EMBL/GenBank/DDBJ databases">
        <authorList>
            <person name="de Groot N.N."/>
        </authorList>
    </citation>
    <scope>NUCLEOTIDE SEQUENCE [LARGE SCALE GENOMIC DNA]</scope>
    <source>
        <strain evidence="5 6">DSM 27842</strain>
    </source>
</reference>
<feature type="domain" description="GGDEF" evidence="4">
    <location>
        <begin position="109"/>
        <end position="241"/>
    </location>
</feature>
<feature type="transmembrane region" description="Helical" evidence="3">
    <location>
        <begin position="45"/>
        <end position="67"/>
    </location>
</feature>
<name>A0A1H8QAZ5_9RHOB</name>
<evidence type="ECO:0000313" key="6">
    <source>
        <dbReference type="Proteomes" id="UP000198893"/>
    </source>
</evidence>
<dbReference type="SMART" id="SM00267">
    <property type="entry name" value="GGDEF"/>
    <property type="match status" value="1"/>
</dbReference>
<dbReference type="EMBL" id="FODS01000006">
    <property type="protein sequence ID" value="SEO51399.1"/>
    <property type="molecule type" value="Genomic_DNA"/>
</dbReference>
<gene>
    <name evidence="5" type="ORF">SAMN04490248_10687</name>
</gene>
<keyword evidence="3" id="KW-0472">Membrane</keyword>
<evidence type="ECO:0000256" key="3">
    <source>
        <dbReference type="SAM" id="Phobius"/>
    </source>
</evidence>
<dbReference type="CDD" id="cd01949">
    <property type="entry name" value="GGDEF"/>
    <property type="match status" value="1"/>
</dbReference>
<keyword evidence="6" id="KW-1185">Reference proteome</keyword>
<dbReference type="GO" id="GO:0005886">
    <property type="term" value="C:plasma membrane"/>
    <property type="evidence" value="ECO:0007669"/>
    <property type="project" value="TreeGrafter"/>
</dbReference>
<dbReference type="PANTHER" id="PTHR45138:SF9">
    <property type="entry name" value="DIGUANYLATE CYCLASE DGCM-RELATED"/>
    <property type="match status" value="1"/>
</dbReference>
<sequence length="266" mass="29206">MEELDVQILQVTSKSEATRLSVGLTLVMLTIVTVIYLLYFPPDAWPQTLMVALPTTLILTFSATYLVTQQMLRVHALNTELQRLVSRDRLTDVATRDFFFARLAERPGSFGVSLMVDIDKFKVVNDTYGHPAGDKVIANVARILAQEVCARDIVCRFGGEEFVIFLDNATATIALETSERIRVRVESSKVDSEGRSVTVTVSIGGSLRQAAAEIETAIRQADAALYCAKHLGRNQVVMFSDLSEMPETAAGHSTSIRSLPRTAAGH</sequence>
<dbReference type="GO" id="GO:0043709">
    <property type="term" value="P:cell adhesion involved in single-species biofilm formation"/>
    <property type="evidence" value="ECO:0007669"/>
    <property type="project" value="TreeGrafter"/>
</dbReference>
<evidence type="ECO:0000256" key="2">
    <source>
        <dbReference type="ARBA" id="ARBA00034247"/>
    </source>
</evidence>
<evidence type="ECO:0000313" key="5">
    <source>
        <dbReference type="EMBL" id="SEO51399.1"/>
    </source>
</evidence>